<reference evidence="6" key="1">
    <citation type="submission" date="2017-04" db="EMBL/GenBank/DDBJ databases">
        <title>Genome sequences of viral positives at UW Virology.</title>
        <authorList>
            <person name="Greninger A.L."/>
            <person name="Makhsous N."/>
            <person name="Kuypers J.M."/>
            <person name="Shean R.C."/>
            <person name="Jerome K.R."/>
        </authorList>
    </citation>
    <scope>NUCLEOTIDE SEQUENCE</scope>
    <source>
        <strain evidence="6">SC2628</strain>
    </source>
</reference>
<dbReference type="CDD" id="cd21662">
    <property type="entry name" value="embe-CoV_Protein-I_like"/>
    <property type="match status" value="1"/>
</dbReference>
<dbReference type="GO" id="GO:0044423">
    <property type="term" value="C:virion component"/>
    <property type="evidence" value="ECO:0007669"/>
    <property type="project" value="UniProtKB-KW"/>
</dbReference>
<evidence type="ECO:0000256" key="2">
    <source>
        <dbReference type="ARBA" id="ARBA00020878"/>
    </source>
</evidence>
<keyword evidence="3" id="KW-0946">Virion</keyword>
<organismHost>
    <name type="scientific">Homo sapiens</name>
    <name type="common">Human</name>
    <dbReference type="NCBI Taxonomy" id="9606"/>
</organismHost>
<proteinExistence type="predicted"/>
<accession>A0A1Y0EV03</accession>
<protein>
    <recommendedName>
        <fullName evidence="2">Protein I</fullName>
    </recommendedName>
    <alternativeName>
        <fullName evidence="5">N internal ORF protein</fullName>
    </alternativeName>
    <alternativeName>
        <fullName evidence="4">Protein in nucleocapsid ORF</fullName>
    </alternativeName>
</protein>
<evidence type="ECO:0000256" key="1">
    <source>
        <dbReference type="ARBA" id="ARBA00004328"/>
    </source>
</evidence>
<evidence type="ECO:0000313" key="6">
    <source>
        <dbReference type="EMBL" id="ARU07582.1"/>
    </source>
</evidence>
<sequence length="205" mass="22853">MLEVEAPLEIVQESSRKLLGLTNLNEITKPLIEAEKPNLNSLCLLNHKEILSHIIPGSPGSLNFKKVETLNFQMVKEFPLLSEYPLLKQKDIGIDTAGVLLKQLMVNKSSCYRDGISTISVPAHMPMPPMVNPSKESSGLLITKLTLLLPPMFRQGILLLKKLSLLGFRLVRFCLKAIMLKAQEGLLLIVDQVHVLNHVDPIIVH</sequence>
<dbReference type="InterPro" id="IPR044311">
    <property type="entry name" value="N2-like_embe-CoV"/>
</dbReference>
<name>A0A1Y0EV03_CVHK1</name>
<dbReference type="EMBL" id="KY983584">
    <property type="protein sequence ID" value="ARU07582.1"/>
    <property type="molecule type" value="Genomic_RNA"/>
</dbReference>
<evidence type="ECO:0000256" key="3">
    <source>
        <dbReference type="ARBA" id="ARBA00022844"/>
    </source>
</evidence>
<dbReference type="InterPro" id="IPR004876">
    <property type="entry name" value="Corona_nucI"/>
</dbReference>
<dbReference type="Pfam" id="PF03187">
    <property type="entry name" value="Corona_I"/>
    <property type="match status" value="1"/>
</dbReference>
<evidence type="ECO:0000256" key="5">
    <source>
        <dbReference type="ARBA" id="ARBA00033156"/>
    </source>
</evidence>
<evidence type="ECO:0000256" key="4">
    <source>
        <dbReference type="ARBA" id="ARBA00032834"/>
    </source>
</evidence>
<comment type="subcellular location">
    <subcellularLocation>
        <location evidence="1">Virion</location>
    </subcellularLocation>
</comment>
<organism evidence="6">
    <name type="scientific">Human coronavirus HKU1</name>
    <name type="common">HCoV-HKU1</name>
    <dbReference type="NCBI Taxonomy" id="290028"/>
    <lineage>
        <taxon>Viruses</taxon>
        <taxon>Riboviria</taxon>
        <taxon>Orthornavirae</taxon>
        <taxon>Pisuviricota</taxon>
        <taxon>Pisoniviricetes</taxon>
        <taxon>Nidovirales</taxon>
        <taxon>Cornidovirineae</taxon>
        <taxon>Coronaviridae</taxon>
        <taxon>Orthocoronavirinae</taxon>
        <taxon>Betacoronavirus</taxon>
        <taxon>Embecovirus</taxon>
        <taxon>Betacoronavirus hongkongense</taxon>
    </lineage>
</organism>